<keyword evidence="9" id="KW-0472">Membrane</keyword>
<evidence type="ECO:0000256" key="5">
    <source>
        <dbReference type="ARBA" id="ARBA00022702"/>
    </source>
</evidence>
<evidence type="ECO:0000256" key="3">
    <source>
        <dbReference type="ARBA" id="ARBA00022523"/>
    </source>
</evidence>
<dbReference type="PANTHER" id="PTHR33348">
    <property type="entry name" value="PRECURSOR OF CEP5"/>
    <property type="match status" value="1"/>
</dbReference>
<comment type="caution">
    <text evidence="10">The sequence shown here is derived from an EMBL/GenBank/DDBJ whole genome shotgun (WGS) entry which is preliminary data.</text>
</comment>
<comment type="subcellular location">
    <subcellularLocation>
        <location evidence="1">Secreted</location>
        <location evidence="1">Extracellular space</location>
        <location evidence="1">Apoplast</location>
    </subcellularLocation>
</comment>
<evidence type="ECO:0000256" key="8">
    <source>
        <dbReference type="SAM" id="MobiDB-lite"/>
    </source>
</evidence>
<keyword evidence="3" id="KW-0052">Apoplast</keyword>
<evidence type="ECO:0000256" key="1">
    <source>
        <dbReference type="ARBA" id="ARBA00004271"/>
    </source>
</evidence>
<gene>
    <name evidence="10" type="ORF">ACJRO7_030931</name>
</gene>
<evidence type="ECO:0000256" key="4">
    <source>
        <dbReference type="ARBA" id="ARBA00022525"/>
    </source>
</evidence>
<feature type="region of interest" description="Disordered" evidence="8">
    <location>
        <begin position="93"/>
        <end position="199"/>
    </location>
</feature>
<feature type="compositionally biased region" description="Basic and acidic residues" evidence="8">
    <location>
        <begin position="190"/>
        <end position="199"/>
    </location>
</feature>
<dbReference type="GO" id="GO:0006995">
    <property type="term" value="P:cellular response to nitrogen starvation"/>
    <property type="evidence" value="ECO:0007669"/>
    <property type="project" value="UniProtKB-ARBA"/>
</dbReference>
<keyword evidence="4" id="KW-0964">Secreted</keyword>
<dbReference type="GO" id="GO:0048046">
    <property type="term" value="C:apoplast"/>
    <property type="evidence" value="ECO:0007669"/>
    <property type="project" value="UniProtKB-SubCell"/>
</dbReference>
<evidence type="ECO:0000256" key="2">
    <source>
        <dbReference type="ARBA" id="ARBA00008963"/>
    </source>
</evidence>
<protein>
    <submittedName>
        <fullName evidence="10">Uncharacterized protein</fullName>
    </submittedName>
</protein>
<evidence type="ECO:0000313" key="11">
    <source>
        <dbReference type="Proteomes" id="UP001634007"/>
    </source>
</evidence>
<evidence type="ECO:0000256" key="6">
    <source>
        <dbReference type="ARBA" id="ARBA00022729"/>
    </source>
</evidence>
<comment type="similarity">
    <text evidence="2">Belongs to the C-terminally encoded plant signaling peptide (CEP) family.</text>
</comment>
<dbReference type="AlphaFoldDB" id="A0ABD3JFD2"/>
<dbReference type="Proteomes" id="UP001634007">
    <property type="component" value="Unassembled WGS sequence"/>
</dbReference>
<dbReference type="EMBL" id="JBJKBG010000008">
    <property type="protein sequence ID" value="KAL3725965.1"/>
    <property type="molecule type" value="Genomic_DNA"/>
</dbReference>
<dbReference type="InterPro" id="IPR033250">
    <property type="entry name" value="CEP"/>
</dbReference>
<keyword evidence="6" id="KW-0732">Signal</keyword>
<reference evidence="10 11" key="1">
    <citation type="submission" date="2024-11" db="EMBL/GenBank/DDBJ databases">
        <title>Chromosome-level genome assembly of Eucalyptus globulus Labill. provides insights into its genome evolution.</title>
        <authorList>
            <person name="Li X."/>
        </authorList>
    </citation>
    <scope>NUCLEOTIDE SEQUENCE [LARGE SCALE GENOMIC DNA]</scope>
    <source>
        <strain evidence="10">CL2024</strain>
        <tissue evidence="10">Fresh tender leaves</tissue>
    </source>
</reference>
<dbReference type="PANTHER" id="PTHR33348:SF44">
    <property type="entry name" value="PRECURSOR OF CEP6"/>
    <property type="match status" value="1"/>
</dbReference>
<evidence type="ECO:0000256" key="9">
    <source>
        <dbReference type="SAM" id="Phobius"/>
    </source>
</evidence>
<evidence type="ECO:0000313" key="10">
    <source>
        <dbReference type="EMBL" id="KAL3725965.1"/>
    </source>
</evidence>
<dbReference type="GO" id="GO:0005179">
    <property type="term" value="F:hormone activity"/>
    <property type="evidence" value="ECO:0007669"/>
    <property type="project" value="UniProtKB-KW"/>
</dbReference>
<keyword evidence="5" id="KW-0372">Hormone</keyword>
<organism evidence="10 11">
    <name type="scientific">Eucalyptus globulus</name>
    <name type="common">Tasmanian blue gum</name>
    <dbReference type="NCBI Taxonomy" id="34317"/>
    <lineage>
        <taxon>Eukaryota</taxon>
        <taxon>Viridiplantae</taxon>
        <taxon>Streptophyta</taxon>
        <taxon>Embryophyta</taxon>
        <taxon>Tracheophyta</taxon>
        <taxon>Spermatophyta</taxon>
        <taxon>Magnoliopsida</taxon>
        <taxon>eudicotyledons</taxon>
        <taxon>Gunneridae</taxon>
        <taxon>Pentapetalae</taxon>
        <taxon>rosids</taxon>
        <taxon>malvids</taxon>
        <taxon>Myrtales</taxon>
        <taxon>Myrtaceae</taxon>
        <taxon>Myrtoideae</taxon>
        <taxon>Eucalypteae</taxon>
        <taxon>Eucalyptus</taxon>
    </lineage>
</organism>
<keyword evidence="7" id="KW-0379">Hydroxylation</keyword>
<dbReference type="GO" id="GO:1902025">
    <property type="term" value="P:nitrate import"/>
    <property type="evidence" value="ECO:0007669"/>
    <property type="project" value="UniProtKB-ARBA"/>
</dbReference>
<feature type="transmembrane region" description="Helical" evidence="9">
    <location>
        <begin position="41"/>
        <end position="59"/>
    </location>
</feature>
<keyword evidence="11" id="KW-1185">Reference proteome</keyword>
<keyword evidence="9" id="KW-1133">Transmembrane helix</keyword>
<evidence type="ECO:0000256" key="7">
    <source>
        <dbReference type="ARBA" id="ARBA00023278"/>
    </source>
</evidence>
<keyword evidence="9" id="KW-0812">Transmembrane</keyword>
<name>A0ABD3JFD2_EUCGL</name>
<proteinExistence type="inferred from homology"/>
<accession>A0ABD3JFD2</accession>
<sequence>MQSSSASHSVPSYLFLLIAHFKVENQTSFSTLSLAMADLQVMSKFVIIFTFIACSAILISEGRLIKSAWEDKLRAMNNDQMHKQASRFLTLSQSPMNDDHSHAGKETVPSPTAHDQAADLGESNAVYKDDFRPTTPGSSPGVGHSFVGSKKGGAQAKAPSGNEERLTITEILGDFRPTEPGHSPGVGHVFESKIDEPKA</sequence>